<dbReference type="SUPFAM" id="SSF52833">
    <property type="entry name" value="Thioredoxin-like"/>
    <property type="match status" value="1"/>
</dbReference>
<keyword evidence="3" id="KW-1185">Reference proteome</keyword>
<dbReference type="EMBL" id="JARBDR010000640">
    <property type="protein sequence ID" value="KAJ8310470.1"/>
    <property type="molecule type" value="Genomic_DNA"/>
</dbReference>
<dbReference type="Proteomes" id="UP001217089">
    <property type="component" value="Unassembled WGS sequence"/>
</dbReference>
<evidence type="ECO:0000313" key="2">
    <source>
        <dbReference type="EMBL" id="KAJ8310470.1"/>
    </source>
</evidence>
<dbReference type="InterPro" id="IPR012336">
    <property type="entry name" value="Thioredoxin-like_fold"/>
</dbReference>
<organism evidence="2 3">
    <name type="scientific">Tegillarca granosa</name>
    <name type="common">Malaysian cockle</name>
    <name type="synonym">Anadara granosa</name>
    <dbReference type="NCBI Taxonomy" id="220873"/>
    <lineage>
        <taxon>Eukaryota</taxon>
        <taxon>Metazoa</taxon>
        <taxon>Spiralia</taxon>
        <taxon>Lophotrochozoa</taxon>
        <taxon>Mollusca</taxon>
        <taxon>Bivalvia</taxon>
        <taxon>Autobranchia</taxon>
        <taxon>Pteriomorphia</taxon>
        <taxon>Arcoida</taxon>
        <taxon>Arcoidea</taxon>
        <taxon>Arcidae</taxon>
        <taxon>Tegillarca</taxon>
    </lineage>
</organism>
<comment type="caution">
    <text evidence="2">The sequence shown here is derived from an EMBL/GenBank/DDBJ whole genome shotgun (WGS) entry which is preliminary data.</text>
</comment>
<sequence>MLYNGLYFSAHWCPPCRGFTPVLAEQYTKMKGEGKNFEIIFISSDRDQSAFDEYYNEMPWNALPFTATEQIQNVKQRYGIRGIPTLVILDTDGSTISQDGRSLITSKPDGFPWK</sequence>
<gene>
    <name evidence="2" type="ORF">KUTeg_012335</name>
</gene>
<protein>
    <recommendedName>
        <fullName evidence="1">Thioredoxin-like fold domain-containing protein</fullName>
    </recommendedName>
</protein>
<evidence type="ECO:0000259" key="1">
    <source>
        <dbReference type="Pfam" id="PF13905"/>
    </source>
</evidence>
<accession>A0ABQ9F4D3</accession>
<evidence type="ECO:0000313" key="3">
    <source>
        <dbReference type="Proteomes" id="UP001217089"/>
    </source>
</evidence>
<dbReference type="Gene3D" id="3.40.30.10">
    <property type="entry name" value="Glutaredoxin"/>
    <property type="match status" value="1"/>
</dbReference>
<dbReference type="PANTHER" id="PTHR46472:SF1">
    <property type="entry name" value="NUCLEOREDOXIN"/>
    <property type="match status" value="1"/>
</dbReference>
<feature type="domain" description="Thioredoxin-like fold" evidence="1">
    <location>
        <begin position="4"/>
        <end position="94"/>
    </location>
</feature>
<name>A0ABQ9F4D3_TEGGR</name>
<proteinExistence type="predicted"/>
<dbReference type="Pfam" id="PF13905">
    <property type="entry name" value="Thioredoxin_8"/>
    <property type="match status" value="1"/>
</dbReference>
<dbReference type="PANTHER" id="PTHR46472">
    <property type="entry name" value="NUCLEOREDOXIN"/>
    <property type="match status" value="1"/>
</dbReference>
<reference evidence="2 3" key="1">
    <citation type="submission" date="2022-12" db="EMBL/GenBank/DDBJ databases">
        <title>Chromosome-level genome of Tegillarca granosa.</title>
        <authorList>
            <person name="Kim J."/>
        </authorList>
    </citation>
    <scope>NUCLEOTIDE SEQUENCE [LARGE SCALE GENOMIC DNA]</scope>
    <source>
        <strain evidence="2">Teg-2019</strain>
        <tissue evidence="2">Adductor muscle</tissue>
    </source>
</reference>
<dbReference type="InterPro" id="IPR036249">
    <property type="entry name" value="Thioredoxin-like_sf"/>
</dbReference>